<reference evidence="2" key="1">
    <citation type="journal article" date="2023" name="Hortic. Res.">
        <title>A chromosome-level phased genome enabling allele-level studies in sweet orange: a case study on citrus Huanglongbing tolerance.</title>
        <authorList>
            <person name="Wu B."/>
            <person name="Yu Q."/>
            <person name="Deng Z."/>
            <person name="Duan Y."/>
            <person name="Luo F."/>
            <person name="Gmitter F. Jr."/>
        </authorList>
    </citation>
    <scope>NUCLEOTIDE SEQUENCE [LARGE SCALE GENOMIC DNA]</scope>
    <source>
        <strain evidence="2">cv. Valencia</strain>
    </source>
</reference>
<comment type="caution">
    <text evidence="1">The sequence shown here is derived from an EMBL/GenBank/DDBJ whole genome shotgun (WGS) entry which is preliminary data.</text>
</comment>
<proteinExistence type="predicted"/>
<evidence type="ECO:0000313" key="1">
    <source>
        <dbReference type="EMBL" id="KAH9698550.1"/>
    </source>
</evidence>
<gene>
    <name evidence="1" type="ORF">KPL71_024049</name>
</gene>
<keyword evidence="2" id="KW-1185">Reference proteome</keyword>
<evidence type="ECO:0000313" key="2">
    <source>
        <dbReference type="Proteomes" id="UP000829398"/>
    </source>
</evidence>
<name>A0ACB8INN1_CITSI</name>
<sequence length="583" mass="65239">MTEEKEEEELKPWEQHSRVISIPRFDYNSPSSLLQRSHSGFLLTCTIKREKSATKEAISILHKYVGHNNIENSQRLESSNTAGDSKRRKVCTDDMGGKCADGAEINSIEEDSAGGGLQKNECHSSVKTATNAETDFDMSLVKLTRNGLLLLTFPREHSPNTINIVSNIFQSLGSGSLKSPVWCHRIFPIQATCVLKEKELQATVSKLVLQFVNDEQNKLSRPVKFAVGYNRRGFEEKQNKIPKDTKDSDVLALLDRNKCFTVVAAAVKEVVSDSAVDLKSPELSVLVELLPISGLPSELLVVGVSILPQKLVTTKPRLSIRALVSGTNAKNEQSQLGLVSIDDPISNIIYHPDPRADRFLDSGPVAPEPAVRRYDYTQIQVDHTMFFKHTGEENIVILIVYVDDIIIIGNDPDETKILKEMLVKDFGIPRYFLGIKVARSGKGIFVSQRKYVLDLLQKNRLDIAFAISVVNQFIHSPCEVLMEAVMKILQYLNRSPVQKETMKLYCDNKAAISIVYNPVQHSRTKHVEVDRHFINENIESGQISIPFVTKRDQLADVLTKGLLRPTFISCVGRLGMIDIFEPA</sequence>
<organism evidence="1 2">
    <name type="scientific">Citrus sinensis</name>
    <name type="common">Sweet orange</name>
    <name type="synonym">Citrus aurantium var. sinensis</name>
    <dbReference type="NCBI Taxonomy" id="2711"/>
    <lineage>
        <taxon>Eukaryota</taxon>
        <taxon>Viridiplantae</taxon>
        <taxon>Streptophyta</taxon>
        <taxon>Embryophyta</taxon>
        <taxon>Tracheophyta</taxon>
        <taxon>Spermatophyta</taxon>
        <taxon>Magnoliopsida</taxon>
        <taxon>eudicotyledons</taxon>
        <taxon>Gunneridae</taxon>
        <taxon>Pentapetalae</taxon>
        <taxon>rosids</taxon>
        <taxon>malvids</taxon>
        <taxon>Sapindales</taxon>
        <taxon>Rutaceae</taxon>
        <taxon>Aurantioideae</taxon>
        <taxon>Citrus</taxon>
    </lineage>
</organism>
<protein>
    <submittedName>
        <fullName evidence="1">Uncharacterized protein</fullName>
    </submittedName>
</protein>
<dbReference type="EMBL" id="CM039177">
    <property type="protein sequence ID" value="KAH9698550.1"/>
    <property type="molecule type" value="Genomic_DNA"/>
</dbReference>
<accession>A0ACB8INN1</accession>
<dbReference type="Proteomes" id="UP000829398">
    <property type="component" value="Chromosome 8"/>
</dbReference>